<proteinExistence type="predicted"/>
<feature type="non-terminal residue" evidence="1">
    <location>
        <position position="43"/>
    </location>
</feature>
<protein>
    <submittedName>
        <fullName evidence="1">Uncharacterized protein</fullName>
    </submittedName>
</protein>
<sequence length="43" mass="4650">MDLLVEVVMVMAMVAELTLVEAKLHPSIALSVIEPTTMLIIAL</sequence>
<evidence type="ECO:0000313" key="2">
    <source>
        <dbReference type="Proteomes" id="UP000265520"/>
    </source>
</evidence>
<evidence type="ECO:0000313" key="1">
    <source>
        <dbReference type="EMBL" id="MCI57725.1"/>
    </source>
</evidence>
<name>A0A392TCQ2_9FABA</name>
<reference evidence="1 2" key="1">
    <citation type="journal article" date="2018" name="Front. Plant Sci.">
        <title>Red Clover (Trifolium pratense) and Zigzag Clover (T. medium) - A Picture of Genomic Similarities and Differences.</title>
        <authorList>
            <person name="Dluhosova J."/>
            <person name="Istvanek J."/>
            <person name="Nedelnik J."/>
            <person name="Repkova J."/>
        </authorList>
    </citation>
    <scope>NUCLEOTIDE SEQUENCE [LARGE SCALE GENOMIC DNA]</scope>
    <source>
        <strain evidence="2">cv. 10/8</strain>
        <tissue evidence="1">Leaf</tissue>
    </source>
</reference>
<dbReference type="Proteomes" id="UP000265520">
    <property type="component" value="Unassembled WGS sequence"/>
</dbReference>
<comment type="caution">
    <text evidence="1">The sequence shown here is derived from an EMBL/GenBank/DDBJ whole genome shotgun (WGS) entry which is preliminary data.</text>
</comment>
<accession>A0A392TCQ2</accession>
<keyword evidence="2" id="KW-1185">Reference proteome</keyword>
<dbReference type="AlphaFoldDB" id="A0A392TCQ2"/>
<dbReference type="EMBL" id="LXQA010533836">
    <property type="protein sequence ID" value="MCI57725.1"/>
    <property type="molecule type" value="Genomic_DNA"/>
</dbReference>
<organism evidence="1 2">
    <name type="scientific">Trifolium medium</name>
    <dbReference type="NCBI Taxonomy" id="97028"/>
    <lineage>
        <taxon>Eukaryota</taxon>
        <taxon>Viridiplantae</taxon>
        <taxon>Streptophyta</taxon>
        <taxon>Embryophyta</taxon>
        <taxon>Tracheophyta</taxon>
        <taxon>Spermatophyta</taxon>
        <taxon>Magnoliopsida</taxon>
        <taxon>eudicotyledons</taxon>
        <taxon>Gunneridae</taxon>
        <taxon>Pentapetalae</taxon>
        <taxon>rosids</taxon>
        <taxon>fabids</taxon>
        <taxon>Fabales</taxon>
        <taxon>Fabaceae</taxon>
        <taxon>Papilionoideae</taxon>
        <taxon>50 kb inversion clade</taxon>
        <taxon>NPAAA clade</taxon>
        <taxon>Hologalegina</taxon>
        <taxon>IRL clade</taxon>
        <taxon>Trifolieae</taxon>
        <taxon>Trifolium</taxon>
    </lineage>
</organism>